<dbReference type="Proteomes" id="UP001301958">
    <property type="component" value="Unassembled WGS sequence"/>
</dbReference>
<dbReference type="AlphaFoldDB" id="A0AAN7BRI6"/>
<dbReference type="EMBL" id="MU865323">
    <property type="protein sequence ID" value="KAK4228112.1"/>
    <property type="molecule type" value="Genomic_DNA"/>
</dbReference>
<dbReference type="PANTHER" id="PTHR33112">
    <property type="entry name" value="DOMAIN PROTEIN, PUTATIVE-RELATED"/>
    <property type="match status" value="1"/>
</dbReference>
<reference evidence="2" key="1">
    <citation type="journal article" date="2023" name="Mol. Phylogenet. Evol.">
        <title>Genome-scale phylogeny and comparative genomics of the fungal order Sordariales.</title>
        <authorList>
            <person name="Hensen N."/>
            <person name="Bonometti L."/>
            <person name="Westerberg I."/>
            <person name="Brannstrom I.O."/>
            <person name="Guillou S."/>
            <person name="Cros-Aarteil S."/>
            <person name="Calhoun S."/>
            <person name="Haridas S."/>
            <person name="Kuo A."/>
            <person name="Mondo S."/>
            <person name="Pangilinan J."/>
            <person name="Riley R."/>
            <person name="LaButti K."/>
            <person name="Andreopoulos B."/>
            <person name="Lipzen A."/>
            <person name="Chen C."/>
            <person name="Yan M."/>
            <person name="Daum C."/>
            <person name="Ng V."/>
            <person name="Clum A."/>
            <person name="Steindorff A."/>
            <person name="Ohm R.A."/>
            <person name="Martin F."/>
            <person name="Silar P."/>
            <person name="Natvig D.O."/>
            <person name="Lalanne C."/>
            <person name="Gautier V."/>
            <person name="Ament-Velasquez S.L."/>
            <person name="Kruys A."/>
            <person name="Hutchinson M.I."/>
            <person name="Powell A.J."/>
            <person name="Barry K."/>
            <person name="Miller A.N."/>
            <person name="Grigoriev I.V."/>
            <person name="Debuchy R."/>
            <person name="Gladieux P."/>
            <person name="Hiltunen Thoren M."/>
            <person name="Johannesson H."/>
        </authorList>
    </citation>
    <scope>NUCLEOTIDE SEQUENCE</scope>
    <source>
        <strain evidence="2">CBS 990.96</strain>
    </source>
</reference>
<name>A0AAN7BRI6_9PEZI</name>
<dbReference type="Pfam" id="PF06985">
    <property type="entry name" value="HET"/>
    <property type="match status" value="1"/>
</dbReference>
<dbReference type="InterPro" id="IPR010730">
    <property type="entry name" value="HET"/>
</dbReference>
<proteinExistence type="predicted"/>
<evidence type="ECO:0000259" key="1">
    <source>
        <dbReference type="Pfam" id="PF06985"/>
    </source>
</evidence>
<feature type="domain" description="Heterokaryon incompatibility" evidence="1">
    <location>
        <begin position="148"/>
        <end position="274"/>
    </location>
</feature>
<gene>
    <name evidence="2" type="ORF">QBC38DRAFT_476175</name>
</gene>
<comment type="caution">
    <text evidence="2">The sequence shown here is derived from an EMBL/GenBank/DDBJ whole genome shotgun (WGS) entry which is preliminary data.</text>
</comment>
<sequence>MCQLLDGSGFLECHCPFITKLSGARKGGARELAQALRGILWFNDSPLNADQLCLWVLNSTGGGLYGDTPLLIFKLLGPGHDHLSLPQQLVVDPDSVNYKLIKMWLEVCEKAPTHGEYCGLSSSVQPNTLQLIDVRNGKVVDAPQQARYVALSYVWGTRFQTEGFSVVVQDSIRVAKELSYHYLWADAHCIDQKDTVNKHEQISNMHLIYGRADLMLIAAAGQDSSYGLPGVSSRRRTPQPWGFFGGKMLVVQPSPRKDILLEGCHWSKRGWTYQDALLSRRRLVFTHHYVFWQCSWEAHEEGFRWSLYDSRPFETGSVSDRDVIMPPRVGLLQEHIERYALRQLTFESDRWNAFLGILGNQERYSPPIYHIWGIPVTYRFKQWHLFSLAWTTALPTHRCSTFPSWSWTAWSAGQNMRFTQAIDKDPPFKARLAKDDRCDTADIISLKLFGTYHQQYRAYSTGTHYLRVQDQIGVLPLQTVNDKHYVGLQGPAREMLLRFDLLDLDFSISDPPQQVIVPARQATNGGSKMHSYRTQWLFIVIFPQQDGSYRRIGSFILLRDAVLESFEEEWWPEIFRGPGGELSESRNSRSHFKPTKNLHEIYTTGFYWLRIESKK</sequence>
<evidence type="ECO:0000313" key="2">
    <source>
        <dbReference type="EMBL" id="KAK4228112.1"/>
    </source>
</evidence>
<organism evidence="2 3">
    <name type="scientific">Podospora fimiseda</name>
    <dbReference type="NCBI Taxonomy" id="252190"/>
    <lineage>
        <taxon>Eukaryota</taxon>
        <taxon>Fungi</taxon>
        <taxon>Dikarya</taxon>
        <taxon>Ascomycota</taxon>
        <taxon>Pezizomycotina</taxon>
        <taxon>Sordariomycetes</taxon>
        <taxon>Sordariomycetidae</taxon>
        <taxon>Sordariales</taxon>
        <taxon>Podosporaceae</taxon>
        <taxon>Podospora</taxon>
    </lineage>
</organism>
<keyword evidence="3" id="KW-1185">Reference proteome</keyword>
<dbReference type="PANTHER" id="PTHR33112:SF1">
    <property type="entry name" value="HETEROKARYON INCOMPATIBILITY DOMAIN-CONTAINING PROTEIN"/>
    <property type="match status" value="1"/>
</dbReference>
<protein>
    <submittedName>
        <fullName evidence="2">Heterokaryon incompatibility protein-domain-containing protein</fullName>
    </submittedName>
</protein>
<reference evidence="2" key="2">
    <citation type="submission" date="2023-05" db="EMBL/GenBank/DDBJ databases">
        <authorList>
            <consortium name="Lawrence Berkeley National Laboratory"/>
            <person name="Steindorff A."/>
            <person name="Hensen N."/>
            <person name="Bonometti L."/>
            <person name="Westerberg I."/>
            <person name="Brannstrom I.O."/>
            <person name="Guillou S."/>
            <person name="Cros-Aarteil S."/>
            <person name="Calhoun S."/>
            <person name="Haridas S."/>
            <person name="Kuo A."/>
            <person name="Mondo S."/>
            <person name="Pangilinan J."/>
            <person name="Riley R."/>
            <person name="Labutti K."/>
            <person name="Andreopoulos B."/>
            <person name="Lipzen A."/>
            <person name="Chen C."/>
            <person name="Yanf M."/>
            <person name="Daum C."/>
            <person name="Ng V."/>
            <person name="Clum A."/>
            <person name="Ohm R."/>
            <person name="Martin F."/>
            <person name="Silar P."/>
            <person name="Natvig D."/>
            <person name="Lalanne C."/>
            <person name="Gautier V."/>
            <person name="Ament-Velasquez S.L."/>
            <person name="Kruys A."/>
            <person name="Hutchinson M.I."/>
            <person name="Powell A.J."/>
            <person name="Barry K."/>
            <person name="Miller A.N."/>
            <person name="Grigoriev I.V."/>
            <person name="Debuchy R."/>
            <person name="Gladieux P."/>
            <person name="Thoren M.H."/>
            <person name="Johannesson H."/>
        </authorList>
    </citation>
    <scope>NUCLEOTIDE SEQUENCE</scope>
    <source>
        <strain evidence="2">CBS 990.96</strain>
    </source>
</reference>
<accession>A0AAN7BRI6</accession>
<evidence type="ECO:0000313" key="3">
    <source>
        <dbReference type="Proteomes" id="UP001301958"/>
    </source>
</evidence>